<reference evidence="3" key="3">
    <citation type="submission" date="2020-10" db="UniProtKB">
        <authorList>
            <consortium name="WormBaseParasite"/>
        </authorList>
    </citation>
    <scope>IDENTIFICATION</scope>
</reference>
<protein>
    <submittedName>
        <fullName evidence="3">Isochorismatase domain-containing protein</fullName>
    </submittedName>
</protein>
<evidence type="ECO:0000313" key="1">
    <source>
        <dbReference type="EMBL" id="CDS21903.1"/>
    </source>
</evidence>
<dbReference type="AlphaFoldDB" id="A0A068WTV9"/>
<gene>
    <name evidence="1" type="ORF">EgrG_000076100</name>
</gene>
<proteinExistence type="predicted"/>
<dbReference type="WBParaSite" id="EgrG_000076100">
    <property type="protein sequence ID" value="EgrG_000076100"/>
    <property type="gene ID" value="EgrG_000076100"/>
</dbReference>
<reference evidence="1 2" key="1">
    <citation type="journal article" date="2013" name="Nature">
        <title>The genomes of four tapeworm species reveal adaptations to parasitism.</title>
        <authorList>
            <person name="Tsai I.J."/>
            <person name="Zarowiecki M."/>
            <person name="Holroyd N."/>
            <person name="Garciarrubio A."/>
            <person name="Sanchez-Flores A."/>
            <person name="Brooks K.L."/>
            <person name="Tracey A."/>
            <person name="Bobes R.J."/>
            <person name="Fragoso G."/>
            <person name="Sciutto E."/>
            <person name="Aslett M."/>
            <person name="Beasley H."/>
            <person name="Bennett H.M."/>
            <person name="Cai J."/>
            <person name="Camicia F."/>
            <person name="Clark R."/>
            <person name="Cucher M."/>
            <person name="De Silva N."/>
            <person name="Day T.A."/>
            <person name="Deplazes P."/>
            <person name="Estrada K."/>
            <person name="Fernandez C."/>
            <person name="Holland P.W."/>
            <person name="Hou J."/>
            <person name="Hu S."/>
            <person name="Huckvale T."/>
            <person name="Hung S.S."/>
            <person name="Kamenetzky L."/>
            <person name="Keane J.A."/>
            <person name="Kiss F."/>
            <person name="Koziol U."/>
            <person name="Lambert O."/>
            <person name="Liu K."/>
            <person name="Luo X."/>
            <person name="Luo Y."/>
            <person name="Macchiaroli N."/>
            <person name="Nichol S."/>
            <person name="Paps J."/>
            <person name="Parkinson J."/>
            <person name="Pouchkina-Stantcheva N."/>
            <person name="Riddiford N."/>
            <person name="Rosenzvit M."/>
            <person name="Salinas G."/>
            <person name="Wasmuth J.D."/>
            <person name="Zamanian M."/>
            <person name="Zheng Y."/>
            <person name="Cai X."/>
            <person name="Soberon X."/>
            <person name="Olson P.D."/>
            <person name="Laclette J.P."/>
            <person name="Brehm K."/>
            <person name="Berriman M."/>
            <person name="Garciarrubio A."/>
            <person name="Bobes R.J."/>
            <person name="Fragoso G."/>
            <person name="Sanchez-Flores A."/>
            <person name="Estrada K."/>
            <person name="Cevallos M.A."/>
            <person name="Morett E."/>
            <person name="Gonzalez V."/>
            <person name="Portillo T."/>
            <person name="Ochoa-Leyva A."/>
            <person name="Jose M.V."/>
            <person name="Sciutto E."/>
            <person name="Landa A."/>
            <person name="Jimenez L."/>
            <person name="Valdes V."/>
            <person name="Carrero J.C."/>
            <person name="Larralde C."/>
            <person name="Morales-Montor J."/>
            <person name="Limon-Lason J."/>
            <person name="Soberon X."/>
            <person name="Laclette J.P."/>
        </authorList>
    </citation>
    <scope>NUCLEOTIDE SEQUENCE [LARGE SCALE GENOMIC DNA]</scope>
</reference>
<reference evidence="1" key="2">
    <citation type="submission" date="2014-06" db="EMBL/GenBank/DDBJ databases">
        <authorList>
            <person name="Aslett M."/>
        </authorList>
    </citation>
    <scope>NUCLEOTIDE SEQUENCE</scope>
</reference>
<organism evidence="1">
    <name type="scientific">Echinococcus granulosus</name>
    <name type="common">Hydatid tapeworm</name>
    <dbReference type="NCBI Taxonomy" id="6210"/>
    <lineage>
        <taxon>Eukaryota</taxon>
        <taxon>Metazoa</taxon>
        <taxon>Spiralia</taxon>
        <taxon>Lophotrochozoa</taxon>
        <taxon>Platyhelminthes</taxon>
        <taxon>Cestoda</taxon>
        <taxon>Eucestoda</taxon>
        <taxon>Cyclophyllidea</taxon>
        <taxon>Taeniidae</taxon>
        <taxon>Echinococcus</taxon>
        <taxon>Echinococcus granulosus group</taxon>
    </lineage>
</organism>
<dbReference type="Proteomes" id="UP000492820">
    <property type="component" value="Unassembled WGS sequence"/>
</dbReference>
<name>A0A068WTV9_ECHGR</name>
<dbReference type="EMBL" id="LK028585">
    <property type="protein sequence ID" value="CDS21903.1"/>
    <property type="molecule type" value="Genomic_DNA"/>
</dbReference>
<sequence>MVLHPTNWPNPDWFISGSPESYRYHNELSTDLHRHRSPSRQCLLDKCREGGYGSDTYNRELDAAGAQVVGMVVATKAMQALAESIF</sequence>
<evidence type="ECO:0000313" key="3">
    <source>
        <dbReference type="WBParaSite" id="EgrG_000076100"/>
    </source>
</evidence>
<evidence type="ECO:0000313" key="2">
    <source>
        <dbReference type="Proteomes" id="UP000492820"/>
    </source>
</evidence>
<accession>A0A068WTV9</accession>